<name>A0ABD0NWP7_CIRMR</name>
<dbReference type="AlphaFoldDB" id="A0ABD0NWP7"/>
<sequence>SLPPTCLLSWLEFRDPSLRSGSAQIDDSLVAGTGERPAEQTADCVLLSLPLSESIIAALDALDVLDHV</sequence>
<dbReference type="Proteomes" id="UP001529510">
    <property type="component" value="Unassembled WGS sequence"/>
</dbReference>
<organism evidence="1 2">
    <name type="scientific">Cirrhinus mrigala</name>
    <name type="common">Mrigala</name>
    <dbReference type="NCBI Taxonomy" id="683832"/>
    <lineage>
        <taxon>Eukaryota</taxon>
        <taxon>Metazoa</taxon>
        <taxon>Chordata</taxon>
        <taxon>Craniata</taxon>
        <taxon>Vertebrata</taxon>
        <taxon>Euteleostomi</taxon>
        <taxon>Actinopterygii</taxon>
        <taxon>Neopterygii</taxon>
        <taxon>Teleostei</taxon>
        <taxon>Ostariophysi</taxon>
        <taxon>Cypriniformes</taxon>
        <taxon>Cyprinidae</taxon>
        <taxon>Labeoninae</taxon>
        <taxon>Labeonini</taxon>
        <taxon>Cirrhinus</taxon>
    </lineage>
</organism>
<comment type="caution">
    <text evidence="1">The sequence shown here is derived from an EMBL/GenBank/DDBJ whole genome shotgun (WGS) entry which is preliminary data.</text>
</comment>
<gene>
    <name evidence="1" type="ORF">M9458_041149</name>
</gene>
<evidence type="ECO:0000313" key="2">
    <source>
        <dbReference type="Proteomes" id="UP001529510"/>
    </source>
</evidence>
<reference evidence="1 2" key="1">
    <citation type="submission" date="2024-05" db="EMBL/GenBank/DDBJ databases">
        <title>Genome sequencing and assembly of Indian major carp, Cirrhinus mrigala (Hamilton, 1822).</title>
        <authorList>
            <person name="Mohindra V."/>
            <person name="Chowdhury L.M."/>
            <person name="Lal K."/>
            <person name="Jena J.K."/>
        </authorList>
    </citation>
    <scope>NUCLEOTIDE SEQUENCE [LARGE SCALE GENOMIC DNA]</scope>
    <source>
        <strain evidence="1">CM1030</strain>
        <tissue evidence="1">Blood</tissue>
    </source>
</reference>
<protein>
    <submittedName>
        <fullName evidence="1">Uncharacterized protein</fullName>
    </submittedName>
</protein>
<evidence type="ECO:0000313" key="1">
    <source>
        <dbReference type="EMBL" id="KAL0165396.1"/>
    </source>
</evidence>
<feature type="non-terminal residue" evidence="1">
    <location>
        <position position="1"/>
    </location>
</feature>
<keyword evidence="2" id="KW-1185">Reference proteome</keyword>
<accession>A0ABD0NWP7</accession>
<dbReference type="EMBL" id="JAMKFB020000020">
    <property type="protein sequence ID" value="KAL0165396.1"/>
    <property type="molecule type" value="Genomic_DNA"/>
</dbReference>
<proteinExistence type="predicted"/>